<name>A0A0C3BJU9_HEBCY</name>
<dbReference type="EMBL" id="KN831800">
    <property type="protein sequence ID" value="KIM37015.1"/>
    <property type="molecule type" value="Genomic_DNA"/>
</dbReference>
<dbReference type="OrthoDB" id="3069449at2759"/>
<sequence>MPSMSIYRAARPRNPTSGPEVYAPQDDQAPMPEEIDGRDEDHDPNELEWEASLRQHMGTFTQFHSVVSTQRVQWAKDNLTDELNTHGSKRAQFEEDREKWAKEKEEMKARHLLELRKEIIRAWMRIEEQGWQKSREQWKEEEARLEREFKDELRRIQLIPLAMARAQPQSRNYYN</sequence>
<keyword evidence="4" id="KW-1185">Reference proteome</keyword>
<reference evidence="4" key="2">
    <citation type="submission" date="2015-01" db="EMBL/GenBank/DDBJ databases">
        <title>Evolutionary Origins and Diversification of the Mycorrhizal Mutualists.</title>
        <authorList>
            <consortium name="DOE Joint Genome Institute"/>
            <consortium name="Mycorrhizal Genomics Consortium"/>
            <person name="Kohler A."/>
            <person name="Kuo A."/>
            <person name="Nagy L.G."/>
            <person name="Floudas D."/>
            <person name="Copeland A."/>
            <person name="Barry K.W."/>
            <person name="Cichocki N."/>
            <person name="Veneault-Fourrey C."/>
            <person name="LaButti K."/>
            <person name="Lindquist E.A."/>
            <person name="Lipzen A."/>
            <person name="Lundell T."/>
            <person name="Morin E."/>
            <person name="Murat C."/>
            <person name="Riley R."/>
            <person name="Ohm R."/>
            <person name="Sun H."/>
            <person name="Tunlid A."/>
            <person name="Henrissat B."/>
            <person name="Grigoriev I.V."/>
            <person name="Hibbett D.S."/>
            <person name="Martin F."/>
        </authorList>
    </citation>
    <scope>NUCLEOTIDE SEQUENCE [LARGE SCALE GENOMIC DNA]</scope>
    <source>
        <strain evidence="4">h7</strain>
    </source>
</reference>
<reference evidence="3 4" key="1">
    <citation type="submission" date="2014-04" db="EMBL/GenBank/DDBJ databases">
        <authorList>
            <consortium name="DOE Joint Genome Institute"/>
            <person name="Kuo A."/>
            <person name="Gay G."/>
            <person name="Dore J."/>
            <person name="Kohler A."/>
            <person name="Nagy L.G."/>
            <person name="Floudas D."/>
            <person name="Copeland A."/>
            <person name="Barry K.W."/>
            <person name="Cichocki N."/>
            <person name="Veneault-Fourrey C."/>
            <person name="LaButti K."/>
            <person name="Lindquist E.A."/>
            <person name="Lipzen A."/>
            <person name="Lundell T."/>
            <person name="Morin E."/>
            <person name="Murat C."/>
            <person name="Sun H."/>
            <person name="Tunlid A."/>
            <person name="Henrissat B."/>
            <person name="Grigoriev I.V."/>
            <person name="Hibbett D.S."/>
            <person name="Martin F."/>
            <person name="Nordberg H.P."/>
            <person name="Cantor M.N."/>
            <person name="Hua S.X."/>
        </authorList>
    </citation>
    <scope>NUCLEOTIDE SEQUENCE [LARGE SCALE GENOMIC DNA]</scope>
    <source>
        <strain evidence="4">h7</strain>
    </source>
</reference>
<dbReference type="HOGENOM" id="CLU_1532750_0_0_1"/>
<accession>A0A0C3BJU9</accession>
<evidence type="ECO:0000313" key="3">
    <source>
        <dbReference type="EMBL" id="KIM37015.1"/>
    </source>
</evidence>
<evidence type="ECO:0000256" key="1">
    <source>
        <dbReference type="SAM" id="Coils"/>
    </source>
</evidence>
<gene>
    <name evidence="3" type="ORF">M413DRAFT_448745</name>
</gene>
<feature type="coiled-coil region" evidence="1">
    <location>
        <begin position="76"/>
        <end position="155"/>
    </location>
</feature>
<dbReference type="Proteomes" id="UP000053424">
    <property type="component" value="Unassembled WGS sequence"/>
</dbReference>
<feature type="region of interest" description="Disordered" evidence="2">
    <location>
        <begin position="1"/>
        <end position="44"/>
    </location>
</feature>
<protein>
    <submittedName>
        <fullName evidence="3">Uncharacterized protein</fullName>
    </submittedName>
</protein>
<evidence type="ECO:0000313" key="4">
    <source>
        <dbReference type="Proteomes" id="UP000053424"/>
    </source>
</evidence>
<proteinExistence type="predicted"/>
<keyword evidence="1" id="KW-0175">Coiled coil</keyword>
<dbReference type="AlphaFoldDB" id="A0A0C3BJU9"/>
<evidence type="ECO:0000256" key="2">
    <source>
        <dbReference type="SAM" id="MobiDB-lite"/>
    </source>
</evidence>
<organism evidence="3 4">
    <name type="scientific">Hebeloma cylindrosporum</name>
    <dbReference type="NCBI Taxonomy" id="76867"/>
    <lineage>
        <taxon>Eukaryota</taxon>
        <taxon>Fungi</taxon>
        <taxon>Dikarya</taxon>
        <taxon>Basidiomycota</taxon>
        <taxon>Agaricomycotina</taxon>
        <taxon>Agaricomycetes</taxon>
        <taxon>Agaricomycetidae</taxon>
        <taxon>Agaricales</taxon>
        <taxon>Agaricineae</taxon>
        <taxon>Hymenogastraceae</taxon>
        <taxon>Hebeloma</taxon>
    </lineage>
</organism>